<dbReference type="AlphaFoldDB" id="A0A829YH26"/>
<feature type="transmembrane region" description="Helical" evidence="8">
    <location>
        <begin position="116"/>
        <end position="135"/>
    </location>
</feature>
<feature type="transmembrane region" description="Helical" evidence="8">
    <location>
        <begin position="147"/>
        <end position="166"/>
    </location>
</feature>
<keyword evidence="5 8" id="KW-1133">Transmembrane helix</keyword>
<dbReference type="InterPro" id="IPR000715">
    <property type="entry name" value="Glycosyl_transferase_4"/>
</dbReference>
<dbReference type="Pfam" id="PF00953">
    <property type="entry name" value="Glycos_transf_4"/>
    <property type="match status" value="1"/>
</dbReference>
<dbReference type="GO" id="GO:0005886">
    <property type="term" value="C:plasma membrane"/>
    <property type="evidence" value="ECO:0007669"/>
    <property type="project" value="UniProtKB-SubCell"/>
</dbReference>
<dbReference type="GO" id="GO:0016780">
    <property type="term" value="F:phosphotransferase activity, for other substituted phosphate groups"/>
    <property type="evidence" value="ECO:0007669"/>
    <property type="project" value="InterPro"/>
</dbReference>
<feature type="transmembrane region" description="Helical" evidence="8">
    <location>
        <begin position="223"/>
        <end position="244"/>
    </location>
</feature>
<dbReference type="EMBL" id="BLJN01000004">
    <property type="protein sequence ID" value="GFE82032.1"/>
    <property type="molecule type" value="Genomic_DNA"/>
</dbReference>
<feature type="transmembrane region" description="Helical" evidence="8">
    <location>
        <begin position="35"/>
        <end position="54"/>
    </location>
</feature>
<evidence type="ECO:0000256" key="1">
    <source>
        <dbReference type="ARBA" id="ARBA00004651"/>
    </source>
</evidence>
<dbReference type="CDD" id="cd06854">
    <property type="entry name" value="GT_WbpL_WbcO_like"/>
    <property type="match status" value="1"/>
</dbReference>
<evidence type="ECO:0000256" key="8">
    <source>
        <dbReference type="SAM" id="Phobius"/>
    </source>
</evidence>
<feature type="binding site" evidence="7">
    <location>
        <position position="139"/>
    </location>
    <ligand>
        <name>Mg(2+)</name>
        <dbReference type="ChEBI" id="CHEBI:18420"/>
    </ligand>
</feature>
<comment type="subcellular location">
    <subcellularLocation>
        <location evidence="1">Cell membrane</location>
        <topology evidence="1">Multi-pass membrane protein</topology>
    </subcellularLocation>
</comment>
<organism evidence="9 10">
    <name type="scientific">Steroidobacter agaridevorans</name>
    <dbReference type="NCBI Taxonomy" id="2695856"/>
    <lineage>
        <taxon>Bacteria</taxon>
        <taxon>Pseudomonadati</taxon>
        <taxon>Pseudomonadota</taxon>
        <taxon>Gammaproteobacteria</taxon>
        <taxon>Steroidobacterales</taxon>
        <taxon>Steroidobacteraceae</taxon>
        <taxon>Steroidobacter</taxon>
    </lineage>
</organism>
<dbReference type="PANTHER" id="PTHR22926:SF3">
    <property type="entry name" value="UNDECAPRENYL-PHOSPHATE ALPHA-N-ACETYLGLUCOSAMINYL 1-PHOSPHATE TRANSFERASE"/>
    <property type="match status" value="1"/>
</dbReference>
<accession>A0A829YH26</accession>
<name>A0A829YH26_9GAMM</name>
<protein>
    <submittedName>
        <fullName evidence="9">Glycosyltransferase WbpL</fullName>
    </submittedName>
</protein>
<sequence length="326" mass="34918">MAVLLTGGVRKIALSMQVLDIPNSRSSHAVPTPRGGGLATVLATTAVLGVLVWLDRVSLNVFMALSVGALAVATVGFLDDRRPLPARIRFTVHVIAAIWALAWLGGLPPLRFGEQVFTFGWGGYVLGVLGIVWTLNLFNFMDGIDGIAGSEAAFVAAAGALLHHFSGGSPEAILAASVFAAGCLGFLVWNWPPAKIFMGDVGSGYMGYIIAVLALIAARENPVALLLWVILGGVFFVDATVTLVRRVWRRESFHQAHRSHAYQWLSRRWKSHRRVTLAVLGINLTWLFPCALFATWKPAFAGWMTVVALLPVTVAAILAGAGRAEA</sequence>
<keyword evidence="7" id="KW-0479">Metal-binding</keyword>
<feature type="transmembrane region" description="Helical" evidence="8">
    <location>
        <begin position="300"/>
        <end position="321"/>
    </location>
</feature>
<evidence type="ECO:0000256" key="7">
    <source>
        <dbReference type="PIRSR" id="PIRSR600715-1"/>
    </source>
</evidence>
<comment type="cofactor">
    <cofactor evidence="7">
        <name>Mg(2+)</name>
        <dbReference type="ChEBI" id="CHEBI:18420"/>
    </cofactor>
</comment>
<keyword evidence="10" id="KW-1185">Reference proteome</keyword>
<keyword evidence="2" id="KW-1003">Cell membrane</keyword>
<dbReference type="GO" id="GO:0044038">
    <property type="term" value="P:cell wall macromolecule biosynthetic process"/>
    <property type="evidence" value="ECO:0007669"/>
    <property type="project" value="TreeGrafter"/>
</dbReference>
<dbReference type="PANTHER" id="PTHR22926">
    <property type="entry name" value="PHOSPHO-N-ACETYLMURAMOYL-PENTAPEPTIDE-TRANSFERASE"/>
    <property type="match status" value="1"/>
</dbReference>
<feature type="transmembrane region" description="Helical" evidence="8">
    <location>
        <begin position="172"/>
        <end position="189"/>
    </location>
</feature>
<keyword evidence="3 9" id="KW-0808">Transferase</keyword>
<evidence type="ECO:0000256" key="3">
    <source>
        <dbReference type="ARBA" id="ARBA00022679"/>
    </source>
</evidence>
<evidence type="ECO:0000256" key="4">
    <source>
        <dbReference type="ARBA" id="ARBA00022692"/>
    </source>
</evidence>
<evidence type="ECO:0000313" key="9">
    <source>
        <dbReference type="EMBL" id="GFE82032.1"/>
    </source>
</evidence>
<dbReference type="GO" id="GO:0009103">
    <property type="term" value="P:lipopolysaccharide biosynthetic process"/>
    <property type="evidence" value="ECO:0007669"/>
    <property type="project" value="TreeGrafter"/>
</dbReference>
<keyword evidence="6 8" id="KW-0472">Membrane</keyword>
<keyword evidence="4 8" id="KW-0812">Transmembrane</keyword>
<evidence type="ECO:0000256" key="2">
    <source>
        <dbReference type="ARBA" id="ARBA00022475"/>
    </source>
</evidence>
<dbReference type="Proteomes" id="UP000445000">
    <property type="component" value="Unassembled WGS sequence"/>
</dbReference>
<dbReference type="GO" id="GO:0071555">
    <property type="term" value="P:cell wall organization"/>
    <property type="evidence" value="ECO:0007669"/>
    <property type="project" value="TreeGrafter"/>
</dbReference>
<feature type="transmembrane region" description="Helical" evidence="8">
    <location>
        <begin position="60"/>
        <end position="78"/>
    </location>
</feature>
<keyword evidence="7" id="KW-0460">Magnesium</keyword>
<feature type="transmembrane region" description="Helical" evidence="8">
    <location>
        <begin position="90"/>
        <end position="110"/>
    </location>
</feature>
<evidence type="ECO:0000256" key="5">
    <source>
        <dbReference type="ARBA" id="ARBA00022989"/>
    </source>
</evidence>
<gene>
    <name evidence="9" type="primary">wbpL</name>
    <name evidence="9" type="ORF">GCM10011487_40320</name>
</gene>
<proteinExistence type="predicted"/>
<evidence type="ECO:0000313" key="10">
    <source>
        <dbReference type="Proteomes" id="UP000445000"/>
    </source>
</evidence>
<dbReference type="GO" id="GO:0046872">
    <property type="term" value="F:metal ion binding"/>
    <property type="evidence" value="ECO:0007669"/>
    <property type="project" value="UniProtKB-KW"/>
</dbReference>
<feature type="transmembrane region" description="Helical" evidence="8">
    <location>
        <begin position="275"/>
        <end position="294"/>
    </location>
</feature>
<reference evidence="10" key="1">
    <citation type="submission" date="2020-01" db="EMBL/GenBank/DDBJ databases">
        <title>'Steroidobacter agaridevorans' sp. nov., agar-degrading bacteria isolated from rhizosphere soils.</title>
        <authorList>
            <person name="Ikenaga M."/>
            <person name="Kataoka M."/>
            <person name="Murouchi A."/>
            <person name="Katsuragi S."/>
            <person name="Sakai M."/>
        </authorList>
    </citation>
    <scope>NUCLEOTIDE SEQUENCE [LARGE SCALE GENOMIC DNA]</scope>
    <source>
        <strain evidence="10">YU21-B</strain>
    </source>
</reference>
<evidence type="ECO:0000256" key="6">
    <source>
        <dbReference type="ARBA" id="ARBA00023136"/>
    </source>
</evidence>
<feature type="transmembrane region" description="Helical" evidence="8">
    <location>
        <begin position="196"/>
        <end position="217"/>
    </location>
</feature>
<feature type="binding site" evidence="7">
    <location>
        <position position="200"/>
    </location>
    <ligand>
        <name>Mg(2+)</name>
        <dbReference type="ChEBI" id="CHEBI:18420"/>
    </ligand>
</feature>
<comment type="caution">
    <text evidence="9">The sequence shown here is derived from an EMBL/GenBank/DDBJ whole genome shotgun (WGS) entry which is preliminary data.</text>
</comment>